<dbReference type="EMBL" id="PNEN01000478">
    <property type="protein sequence ID" value="PPJ57989.1"/>
    <property type="molecule type" value="Genomic_DNA"/>
</dbReference>
<evidence type="ECO:0000313" key="2">
    <source>
        <dbReference type="Proteomes" id="UP000237631"/>
    </source>
</evidence>
<gene>
    <name evidence="1" type="ORF">CBER1_11867</name>
</gene>
<keyword evidence="2" id="KW-1185">Reference proteome</keyword>
<dbReference type="Proteomes" id="UP000237631">
    <property type="component" value="Unassembled WGS sequence"/>
</dbReference>
<sequence length="470" mass="52996">MPPRAAAMTHLTPETSYNIGFHATWLEMPSIVAVALIVPNVRLHVFTSADRRRMGTPGLHLAVYNDKMFENSFHAIHACFGKLIIAEDSRIAMIDEDALGWGGHSELIVTSLVPTFQFLVGCKGETRAALVINSSGANTYFIPILGPHLRVFDTSIDNQQNFHILETLPGVRQQQKNSVLRAPYVCRTDEPVICTITKEGRLELLTLREQFTNNSERGHLQNGSEVLTFQESPCTVTLKLGSKYRRLQFPFPIDGSHSRTRIARKQLWIEVIVPISLASDPNGYELRPFPVISDKSQYISWSLGRINLDKSPMMSHMPLKTLSGFMAMTLSAREQEAQPRPANGMELSRSLFEMKESLTALFTNFACEDNSSGRKWQAFRLVVQNDSDTLIFANALKHDKDSGSICLDAHVVPLTAHRIQTLSRVLAKTMESHQVLGIRVSEREEILWKQITPALVERCRHRWQHKPSCE</sequence>
<dbReference type="AlphaFoldDB" id="A0A2S6CE22"/>
<reference evidence="2" key="1">
    <citation type="journal article" date="2017" name="bioRxiv">
        <title>Conservation of a gene cluster reveals novel cercosporin biosynthetic mechanisms and extends production to the genus Colletotrichum.</title>
        <authorList>
            <person name="de Jonge R."/>
            <person name="Ebert M.K."/>
            <person name="Huitt-Roehl C.R."/>
            <person name="Pal P."/>
            <person name="Suttle J.C."/>
            <person name="Spanner R.E."/>
            <person name="Neubauer J.D."/>
            <person name="Jurick W.M.II."/>
            <person name="Stott K.A."/>
            <person name="Secor G.A."/>
            <person name="Thomma B.P.H.J."/>
            <person name="Van de Peer Y."/>
            <person name="Townsend C.A."/>
            <person name="Bolton M.D."/>
        </authorList>
    </citation>
    <scope>NUCLEOTIDE SEQUENCE [LARGE SCALE GENOMIC DNA]</scope>
    <source>
        <strain evidence="2">CBS538.71</strain>
    </source>
</reference>
<dbReference type="OrthoDB" id="432970at2759"/>
<proteinExistence type="predicted"/>
<organism evidence="1 2">
    <name type="scientific">Cercospora berteroae</name>
    <dbReference type="NCBI Taxonomy" id="357750"/>
    <lineage>
        <taxon>Eukaryota</taxon>
        <taxon>Fungi</taxon>
        <taxon>Dikarya</taxon>
        <taxon>Ascomycota</taxon>
        <taxon>Pezizomycotina</taxon>
        <taxon>Dothideomycetes</taxon>
        <taxon>Dothideomycetidae</taxon>
        <taxon>Mycosphaerellales</taxon>
        <taxon>Mycosphaerellaceae</taxon>
        <taxon>Cercospora</taxon>
    </lineage>
</organism>
<accession>A0A2S6CE22</accession>
<dbReference type="STRING" id="357750.A0A2S6CE22"/>
<name>A0A2S6CE22_9PEZI</name>
<comment type="caution">
    <text evidence="1">The sequence shown here is derived from an EMBL/GenBank/DDBJ whole genome shotgun (WGS) entry which is preliminary data.</text>
</comment>
<protein>
    <submittedName>
        <fullName evidence="1">Uncharacterized protein</fullName>
    </submittedName>
</protein>
<evidence type="ECO:0000313" key="1">
    <source>
        <dbReference type="EMBL" id="PPJ57989.1"/>
    </source>
</evidence>